<gene>
    <name evidence="1" type="ORF">G1H19_22205</name>
</gene>
<accession>A0A7K3WJY3</accession>
<dbReference type="Proteomes" id="UP000470470">
    <property type="component" value="Unassembled WGS sequence"/>
</dbReference>
<dbReference type="AlphaFoldDB" id="A0A7K3WJY3"/>
<protein>
    <submittedName>
        <fullName evidence="1">Uncharacterized protein</fullName>
    </submittedName>
</protein>
<evidence type="ECO:0000313" key="1">
    <source>
        <dbReference type="EMBL" id="NEL56686.1"/>
    </source>
</evidence>
<proteinExistence type="predicted"/>
<sequence>MTDAQPTCQVLRCGRPSAALFAPEAWSRRIEFLVCEHHDAGIKGGAAWQVVHDDEALGGQRGVMQVMNADDLGADGTILVDKYSLTRSLYASLTSSPEHGIRLTVAGRRIGSDEVEEVDVAFTKEAAQRLGRSLTSYGES</sequence>
<organism evidence="1 2">
    <name type="scientific">Goekera deserti</name>
    <dbReference type="NCBI Taxonomy" id="2497753"/>
    <lineage>
        <taxon>Bacteria</taxon>
        <taxon>Bacillati</taxon>
        <taxon>Actinomycetota</taxon>
        <taxon>Actinomycetes</taxon>
        <taxon>Geodermatophilales</taxon>
        <taxon>Geodermatophilaceae</taxon>
        <taxon>Goekera</taxon>
    </lineage>
</organism>
<reference evidence="1 2" key="1">
    <citation type="submission" date="2020-02" db="EMBL/GenBank/DDBJ databases">
        <title>The whole genome sequence of CPCC 205119.</title>
        <authorList>
            <person name="Jiang Z."/>
        </authorList>
    </citation>
    <scope>NUCLEOTIDE SEQUENCE [LARGE SCALE GENOMIC DNA]</scope>
    <source>
        <strain evidence="1 2">CPCC 205119</strain>
    </source>
</reference>
<dbReference type="EMBL" id="JAAGWK010000041">
    <property type="protein sequence ID" value="NEL56686.1"/>
    <property type="molecule type" value="Genomic_DNA"/>
</dbReference>
<comment type="caution">
    <text evidence="1">The sequence shown here is derived from an EMBL/GenBank/DDBJ whole genome shotgun (WGS) entry which is preliminary data.</text>
</comment>
<name>A0A7K3WJY3_9ACTN</name>
<dbReference type="RefSeq" id="WP_152729557.1">
    <property type="nucleotide sequence ID" value="NZ_JAABOZ010000003.1"/>
</dbReference>
<keyword evidence="2" id="KW-1185">Reference proteome</keyword>
<evidence type="ECO:0000313" key="2">
    <source>
        <dbReference type="Proteomes" id="UP000470470"/>
    </source>
</evidence>